<gene>
    <name evidence="1" type="ORF">LPB303_09490</name>
</gene>
<evidence type="ECO:0000313" key="1">
    <source>
        <dbReference type="EMBL" id="OAD45155.1"/>
    </source>
</evidence>
<comment type="caution">
    <text evidence="1">The sequence shown here is derived from an EMBL/GenBank/DDBJ whole genome shotgun (WGS) entry which is preliminary data.</text>
</comment>
<dbReference type="Proteomes" id="UP000076923">
    <property type="component" value="Unassembled WGS sequence"/>
</dbReference>
<keyword evidence="2" id="KW-1185">Reference proteome</keyword>
<reference evidence="1 2" key="1">
    <citation type="submission" date="2016-02" db="EMBL/GenBank/DDBJ databases">
        <title>Draft genome sequence of Polaribacter atrinae KACC17473.</title>
        <authorList>
            <person name="Shin S.-K."/>
            <person name="Yi H."/>
        </authorList>
    </citation>
    <scope>NUCLEOTIDE SEQUENCE [LARGE SCALE GENOMIC DNA]</scope>
    <source>
        <strain evidence="1 2">KACC 17473</strain>
    </source>
</reference>
<name>A0A176TCL1_9FLAO</name>
<sequence>MNSNLKSAMMKKTKMLLLSILTLISISFFSCEELFGEEEEETAVDSISCTGYVGPNNIDKQYDYQCQAAYVYKCNGNTEALKQQCAYYKQLQKELNLPDCDYCD</sequence>
<evidence type="ECO:0000313" key="2">
    <source>
        <dbReference type="Proteomes" id="UP000076923"/>
    </source>
</evidence>
<accession>A0A176TCL1</accession>
<dbReference type="AlphaFoldDB" id="A0A176TCL1"/>
<proteinExistence type="predicted"/>
<protein>
    <submittedName>
        <fullName evidence="1">Uncharacterized protein</fullName>
    </submittedName>
</protein>
<organism evidence="1 2">
    <name type="scientific">Polaribacter atrinae</name>
    <dbReference type="NCBI Taxonomy" id="1333662"/>
    <lineage>
        <taxon>Bacteria</taxon>
        <taxon>Pseudomonadati</taxon>
        <taxon>Bacteroidota</taxon>
        <taxon>Flavobacteriia</taxon>
        <taxon>Flavobacteriales</taxon>
        <taxon>Flavobacteriaceae</taxon>
    </lineage>
</organism>
<dbReference type="EMBL" id="LVWE01000032">
    <property type="protein sequence ID" value="OAD45155.1"/>
    <property type="molecule type" value="Genomic_DNA"/>
</dbReference>
<dbReference type="PROSITE" id="PS51257">
    <property type="entry name" value="PROKAR_LIPOPROTEIN"/>
    <property type="match status" value="1"/>
</dbReference>